<protein>
    <recommendedName>
        <fullName evidence="7">Chromosome partition protein Smc</fullName>
    </recommendedName>
</protein>
<sequence>MFLKRIEVKGFKSFGEPIQVDFDQGVTAVVGPNGSGKSNISDGIRWVLGEQSARSLRGAKMEDVIFAGSDTRKAVNVAEVSLVLDNEDEHLAIDYSEVRVTRRLYRSGDSEYLLNGTTCRLKDVTDLFLDSGLGREAYSIIGQGKIEEILSSKAEQRRLIFEEAAGVLKYKTRKQTAEKRLNQTEENLHRVNDILNELEDQVEPLREQAAIAKEFIRLKEEQENLDIAVTTEEISQLHTEWESQSEELKKLKAMIGEQRKQLAVNEDELESIREKQRLSREKSSSIQQRYLQVSEELEKNEGRKGILEEKQRSKQKDEEQSKQLLIQKEAEQEELAKKKDDLEKTYQSLKAKSKDIDSAYQKVEQSLSQSKETIAADIEDAKGDYIEWLNEQASLRNERRYLNEQVEQKQRFSDKSESELATVRQLLESGEQRLELDKTELESTKQQLDEHKHALRTLLQSEEEAKEALFKKETKLYEAYKLLQKIDGRREALQEMEDDFSGFFHGVKEVLKQRERLLGVVGAVAELIHVPQKVEKAIDIALGGQAQHVIVETEQAARAAIGYLKEQRAGRATFLPVSTIKPRTIPEAVAKGLKGQPGFVRLASEAIEVEDSYRPIIESLLGTTIIVEELTSANRIAKQFNHRYRIVTLDGDIVNPGGSMTGGSVKQNQSSLLSRKREKEELDGKKKQLDHAIESLEKQVTNLKEARIEKQQSIQELQKKEQTLTIEYDRVRERYQNKELEMTQSKREYERLERLKASEKQEGDATKNRLKEIEAGEQRAAAEASKLEKRIEELQLQLDHEQLAKEKGQAELTELKVARAEIRQQLTYHQTQLAETVKQFDEVKRVLAIETENYQLLHSTAGEQIVTKESLTTLIADANAEKEALSKQLQSLQEEERLYNEQYERLGLENKRNQDELETVLSKSQALEVRVNRLDVDLDYRLNRLREEYELSYEGAKQQYSLREPLDDSRKQLALLRRSIEELGVINLGAIDEYDRINGRYQFLTAQKTDLLDARQSLDQAIDEMDEEMSKRFMTTFVSIRTHFQEVFVKLFGGGDADLILTDPNAPLTTGIDIVARPPGKKKQQLGLLSGGERALTAIALLFAILQVRPVPFCVLDEVEAALDEANVSRFAQYLREFSTRTQFIVVTHRKGTMEGADVLYGVTMEESGVSRIVSVRLEESKQLLES</sequence>
<dbReference type="GO" id="GO:0005737">
    <property type="term" value="C:cytoplasm"/>
    <property type="evidence" value="ECO:0007669"/>
    <property type="project" value="UniProtKB-SubCell"/>
</dbReference>
<feature type="coiled-coil region" evidence="7">
    <location>
        <begin position="167"/>
        <end position="208"/>
    </location>
</feature>
<comment type="domain">
    <text evidence="7">Contains large globular domains required for ATP hydrolysis at each terminus and a third globular domain forming a flexible hinge near the middle of the molecule. These domains are separated by coiled-coil structures.</text>
</comment>
<dbReference type="PANTHER" id="PTHR43977">
    <property type="entry name" value="STRUCTURAL MAINTENANCE OF CHROMOSOMES PROTEIN 3"/>
    <property type="match status" value="1"/>
</dbReference>
<comment type="function">
    <text evidence="7">Required for chromosome condensation and partitioning.</text>
</comment>
<evidence type="ECO:0000256" key="8">
    <source>
        <dbReference type="SAM" id="MobiDB-lite"/>
    </source>
</evidence>
<keyword evidence="2 7" id="KW-0963">Cytoplasm</keyword>
<evidence type="ECO:0000256" key="7">
    <source>
        <dbReference type="HAMAP-Rule" id="MF_01894"/>
    </source>
</evidence>
<dbReference type="RefSeq" id="WP_038480827.1">
    <property type="nucleotide sequence ID" value="NZ_CP003923.1"/>
</dbReference>
<evidence type="ECO:0000313" key="10">
    <source>
        <dbReference type="EMBL" id="AIC94863.1"/>
    </source>
</evidence>
<organism evidence="10 11">
    <name type="scientific">Shouchella lehensis G1</name>
    <dbReference type="NCBI Taxonomy" id="1246626"/>
    <lineage>
        <taxon>Bacteria</taxon>
        <taxon>Bacillati</taxon>
        <taxon>Bacillota</taxon>
        <taxon>Bacilli</taxon>
        <taxon>Bacillales</taxon>
        <taxon>Bacillaceae</taxon>
        <taxon>Shouchella</taxon>
    </lineage>
</organism>
<feature type="domain" description="SMC hinge" evidence="9">
    <location>
        <begin position="518"/>
        <end position="637"/>
    </location>
</feature>
<keyword evidence="5 7" id="KW-0175">Coiled coil</keyword>
<dbReference type="InterPro" id="IPR024704">
    <property type="entry name" value="SMC"/>
</dbReference>
<dbReference type="PIRSF" id="PIRSF005719">
    <property type="entry name" value="SMC"/>
    <property type="match status" value="1"/>
</dbReference>
<dbReference type="Gene3D" id="1.20.1060.20">
    <property type="match status" value="1"/>
</dbReference>
<dbReference type="SUPFAM" id="SSF75553">
    <property type="entry name" value="Smc hinge domain"/>
    <property type="match status" value="1"/>
</dbReference>
<dbReference type="HAMAP" id="MF_01894">
    <property type="entry name" value="Smc_prok"/>
    <property type="match status" value="1"/>
</dbReference>
<dbReference type="InterPro" id="IPR036277">
    <property type="entry name" value="SMC_hinge_sf"/>
</dbReference>
<dbReference type="GO" id="GO:0016887">
    <property type="term" value="F:ATP hydrolysis activity"/>
    <property type="evidence" value="ECO:0007669"/>
    <property type="project" value="InterPro"/>
</dbReference>
<comment type="subcellular location">
    <subcellularLocation>
        <location evidence="1 7">Cytoplasm</location>
    </subcellularLocation>
</comment>
<dbReference type="NCBIfam" id="TIGR02168">
    <property type="entry name" value="SMC_prok_B"/>
    <property type="match status" value="1"/>
</dbReference>
<keyword evidence="3 7" id="KW-0547">Nucleotide-binding</keyword>
<feature type="coiled-coil region" evidence="7">
    <location>
        <begin position="868"/>
        <end position="909"/>
    </location>
</feature>
<keyword evidence="4 7" id="KW-0067">ATP-binding</keyword>
<feature type="compositionally biased region" description="Basic and acidic residues" evidence="8">
    <location>
        <begin position="675"/>
        <end position="687"/>
    </location>
</feature>
<feature type="region of interest" description="Disordered" evidence="8">
    <location>
        <begin position="657"/>
        <end position="687"/>
    </location>
</feature>
<gene>
    <name evidence="7" type="primary">smc</name>
    <name evidence="10" type="ORF">BleG1_2285</name>
</gene>
<feature type="compositionally biased region" description="Basic and acidic residues" evidence="8">
    <location>
        <begin position="302"/>
        <end position="321"/>
    </location>
</feature>
<dbReference type="Proteomes" id="UP000027142">
    <property type="component" value="Chromosome"/>
</dbReference>
<evidence type="ECO:0000256" key="6">
    <source>
        <dbReference type="ARBA" id="ARBA00023125"/>
    </source>
</evidence>
<evidence type="ECO:0000256" key="3">
    <source>
        <dbReference type="ARBA" id="ARBA00022741"/>
    </source>
</evidence>
<dbReference type="GO" id="GO:0003677">
    <property type="term" value="F:DNA binding"/>
    <property type="evidence" value="ECO:0007669"/>
    <property type="project" value="UniProtKB-UniRule"/>
</dbReference>
<feature type="coiled-coil region" evidence="7">
    <location>
        <begin position="248"/>
        <end position="275"/>
    </location>
</feature>
<evidence type="ECO:0000256" key="5">
    <source>
        <dbReference type="ARBA" id="ARBA00023054"/>
    </source>
</evidence>
<evidence type="ECO:0000256" key="4">
    <source>
        <dbReference type="ARBA" id="ARBA00022840"/>
    </source>
</evidence>
<feature type="compositionally biased region" description="Polar residues" evidence="8">
    <location>
        <begin position="662"/>
        <end position="673"/>
    </location>
</feature>
<dbReference type="GO" id="GO:0005694">
    <property type="term" value="C:chromosome"/>
    <property type="evidence" value="ECO:0007669"/>
    <property type="project" value="InterPro"/>
</dbReference>
<dbReference type="STRING" id="1246626.BleG1_2285"/>
<evidence type="ECO:0000256" key="1">
    <source>
        <dbReference type="ARBA" id="ARBA00004496"/>
    </source>
</evidence>
<dbReference type="GO" id="GO:0006260">
    <property type="term" value="P:DNA replication"/>
    <property type="evidence" value="ECO:0007669"/>
    <property type="project" value="UniProtKB-UniRule"/>
</dbReference>
<dbReference type="Gene3D" id="3.30.70.1620">
    <property type="match status" value="1"/>
</dbReference>
<dbReference type="EMBL" id="CP003923">
    <property type="protein sequence ID" value="AIC94863.1"/>
    <property type="molecule type" value="Genomic_DNA"/>
</dbReference>
<dbReference type="CDD" id="cd03278">
    <property type="entry name" value="ABC_SMC_barmotin"/>
    <property type="match status" value="2"/>
</dbReference>
<evidence type="ECO:0000256" key="2">
    <source>
        <dbReference type="ARBA" id="ARBA00022490"/>
    </source>
</evidence>
<comment type="similarity">
    <text evidence="7">Belongs to the SMC family.</text>
</comment>
<dbReference type="InterPro" id="IPR003395">
    <property type="entry name" value="RecF/RecN/SMC_N"/>
</dbReference>
<dbReference type="GO" id="GO:0030261">
    <property type="term" value="P:chromosome condensation"/>
    <property type="evidence" value="ECO:0007669"/>
    <property type="project" value="InterPro"/>
</dbReference>
<dbReference type="KEGG" id="ble:BleG1_2285"/>
<dbReference type="eggNOG" id="COG1196">
    <property type="taxonomic scope" value="Bacteria"/>
</dbReference>
<accession>A0A060M2U2</accession>
<dbReference type="Pfam" id="PF06470">
    <property type="entry name" value="SMC_hinge"/>
    <property type="match status" value="1"/>
</dbReference>
<feature type="binding site" evidence="7">
    <location>
        <begin position="32"/>
        <end position="39"/>
    </location>
    <ligand>
        <name>ATP</name>
        <dbReference type="ChEBI" id="CHEBI:30616"/>
    </ligand>
</feature>
<feature type="region of interest" description="Disordered" evidence="8">
    <location>
        <begin position="302"/>
        <end position="322"/>
    </location>
</feature>
<dbReference type="SUPFAM" id="SSF52540">
    <property type="entry name" value="P-loop containing nucleoside triphosphate hydrolases"/>
    <property type="match status" value="1"/>
</dbReference>
<dbReference type="InterPro" id="IPR011890">
    <property type="entry name" value="SMC_prok"/>
</dbReference>
<evidence type="ECO:0000259" key="9">
    <source>
        <dbReference type="SMART" id="SM00968"/>
    </source>
</evidence>
<keyword evidence="6 7" id="KW-0238">DNA-binding</keyword>
<dbReference type="GO" id="GO:0005524">
    <property type="term" value="F:ATP binding"/>
    <property type="evidence" value="ECO:0007669"/>
    <property type="project" value="UniProtKB-UniRule"/>
</dbReference>
<dbReference type="InterPro" id="IPR027417">
    <property type="entry name" value="P-loop_NTPase"/>
</dbReference>
<dbReference type="FunFam" id="3.40.50.300:FF:000984">
    <property type="entry name" value="Chromosome partition protein Smc"/>
    <property type="match status" value="1"/>
</dbReference>
<dbReference type="AlphaFoldDB" id="A0A060M2U2"/>
<proteinExistence type="inferred from homology"/>
<name>A0A060M2U2_9BACI</name>
<comment type="subunit">
    <text evidence="7">Homodimer.</text>
</comment>
<reference evidence="10 11" key="1">
    <citation type="journal article" date="2014" name="Gene">
        <title>A comparative genomic analysis of the alkalitolerant soil bacterium Bacillus lehensis G1.</title>
        <authorList>
            <person name="Noor Y.M."/>
            <person name="Samsulrizal N.H."/>
            <person name="Jema'on N.A."/>
            <person name="Low K.O."/>
            <person name="Ramli A.N."/>
            <person name="Alias N.I."/>
            <person name="Damis S.I."/>
            <person name="Fuzi S.F."/>
            <person name="Isa M.N."/>
            <person name="Murad A.M."/>
            <person name="Raih M.F."/>
            <person name="Bakar F.D."/>
            <person name="Najimudin N."/>
            <person name="Mahadi N.M."/>
            <person name="Illias R.M."/>
        </authorList>
    </citation>
    <scope>NUCLEOTIDE SEQUENCE [LARGE SCALE GENOMIC DNA]</scope>
    <source>
        <strain evidence="10 11">G1</strain>
    </source>
</reference>
<dbReference type="SMART" id="SM00968">
    <property type="entry name" value="SMC_hinge"/>
    <property type="match status" value="1"/>
</dbReference>
<dbReference type="HOGENOM" id="CLU_001042_2_2_9"/>
<dbReference type="FunFam" id="3.40.50.300:FF:000901">
    <property type="entry name" value="Chromosome partition protein Smc"/>
    <property type="match status" value="1"/>
</dbReference>
<dbReference type="InterPro" id="IPR010935">
    <property type="entry name" value="SMC_hinge"/>
</dbReference>
<evidence type="ECO:0000313" key="11">
    <source>
        <dbReference type="Proteomes" id="UP000027142"/>
    </source>
</evidence>
<dbReference type="PATRIC" id="fig|1246626.3.peg.2284"/>
<keyword evidence="11" id="KW-1185">Reference proteome</keyword>
<dbReference type="OrthoDB" id="9808768at2"/>
<dbReference type="GO" id="GO:0007059">
    <property type="term" value="P:chromosome segregation"/>
    <property type="evidence" value="ECO:0007669"/>
    <property type="project" value="UniProtKB-UniRule"/>
</dbReference>
<feature type="coiled-coil region" evidence="7">
    <location>
        <begin position="427"/>
        <end position="468"/>
    </location>
</feature>
<dbReference type="Pfam" id="PF02463">
    <property type="entry name" value="SMC_N"/>
    <property type="match status" value="1"/>
</dbReference>
<dbReference type="Gene3D" id="3.40.50.300">
    <property type="entry name" value="P-loop containing nucleotide triphosphate hydrolases"/>
    <property type="match status" value="2"/>
</dbReference>
<dbReference type="GO" id="GO:0007062">
    <property type="term" value="P:sister chromatid cohesion"/>
    <property type="evidence" value="ECO:0007669"/>
    <property type="project" value="InterPro"/>
</dbReference>